<dbReference type="InterPro" id="IPR015856">
    <property type="entry name" value="ABC_transpr_CbiO/EcfA_su"/>
</dbReference>
<dbReference type="AlphaFoldDB" id="A0A088E4W8"/>
<evidence type="ECO:0000259" key="6">
    <source>
        <dbReference type="PROSITE" id="PS50893"/>
    </source>
</evidence>
<dbReference type="InterPro" id="IPR027417">
    <property type="entry name" value="P-loop_NTPase"/>
</dbReference>
<reference evidence="7 13" key="1">
    <citation type="journal article" date="2014" name="J. Bacteriol.">
        <title>Role of an Archaeal PitA Transporter in the Copper and Arsenic Resistance of Metallosphaera sedula, an Extreme Thermoacidophile.</title>
        <authorList>
            <person name="McCarthy S."/>
            <person name="Ai C."/>
            <person name="Wheaton G."/>
            <person name="Tevatia R."/>
            <person name="Eckrich V."/>
            <person name="Kelly R."/>
            <person name="Blum P."/>
        </authorList>
    </citation>
    <scope>NUCLEOTIDE SEQUENCE [LARGE SCALE GENOMIC DNA]</scope>
    <source>
        <strain evidence="7 13">CuR1</strain>
    </source>
</reference>
<evidence type="ECO:0000256" key="3">
    <source>
        <dbReference type="ARBA" id="ARBA00022741"/>
    </source>
</evidence>
<evidence type="ECO:0000313" key="14">
    <source>
        <dbReference type="Proteomes" id="UP000056255"/>
    </source>
</evidence>
<dbReference type="EMBL" id="CP012175">
    <property type="protein sequence ID" value="AKV80665.1"/>
    <property type="molecule type" value="Genomic_DNA"/>
</dbReference>
<dbReference type="PATRIC" id="fig|43687.5.peg.874"/>
<dbReference type="GO" id="GO:0005524">
    <property type="term" value="F:ATP binding"/>
    <property type="evidence" value="ECO:0007669"/>
    <property type="project" value="UniProtKB-KW"/>
</dbReference>
<evidence type="ECO:0000313" key="10">
    <source>
        <dbReference type="EMBL" id="AKV78420.1"/>
    </source>
</evidence>
<keyword evidence="2" id="KW-0813">Transport</keyword>
<dbReference type="PROSITE" id="PS00211">
    <property type="entry name" value="ABC_TRANSPORTER_1"/>
    <property type="match status" value="1"/>
</dbReference>
<evidence type="ECO:0000313" key="13">
    <source>
        <dbReference type="Proteomes" id="UP000029084"/>
    </source>
</evidence>
<dbReference type="InterPro" id="IPR003439">
    <property type="entry name" value="ABC_transporter-like_ATP-bd"/>
</dbReference>
<dbReference type="SUPFAM" id="SSF52540">
    <property type="entry name" value="P-loop containing nucleoside triphosphate hydrolases"/>
    <property type="match status" value="2"/>
</dbReference>
<dbReference type="OrthoDB" id="35850at2157"/>
<evidence type="ECO:0000313" key="8">
    <source>
        <dbReference type="EMBL" id="AKV73927.1"/>
    </source>
</evidence>
<sequence>MLELSGVEVTYPGRDGPALRIPRLEVRRGEIVLVTGRTGSGKSTLLNLLNGIIPRVIEAEIKGEIRIEGKGIRPGDDPPIVIGTLFQDPDAQLINEYVEDEIGFGLENLGYPPEEVGIRVKEIAEVLKISHLLHRETRKLSLGEKQVVVLASILAMKPELLVLDEPTSNLDPWETKLILRYIRELGITTIVAEHKPVFRSIATRVINLVDGTPMEQEVRIEYPPRPASRVEDRIKLSAEILVRDGERVILNTKLKLGPGTTTLLGRNGSGKTTLLRGIAGLLPRNFNLEGRVQVNGVDVLRLPPSKRGRIIGYLPQDIQLIFSRSTVAKELESCLHGGDPEPLLRRFGLERFKDEDPFMLSTGQARRLAIACLMGRGVEIILLDEPTTGQDVESRIQIGEELRALERTILLTTHDPRFAEAFADEVLLLENGEVRKVGLGEIHDINSGASG</sequence>
<dbReference type="Proteomes" id="UP000029084">
    <property type="component" value="Chromosome"/>
</dbReference>
<organism evidence="7 13">
    <name type="scientific">Metallosphaera sedula</name>
    <dbReference type="NCBI Taxonomy" id="43687"/>
    <lineage>
        <taxon>Archaea</taxon>
        <taxon>Thermoproteota</taxon>
        <taxon>Thermoprotei</taxon>
        <taxon>Sulfolobales</taxon>
        <taxon>Sulfolobaceae</taxon>
        <taxon>Metallosphaera</taxon>
    </lineage>
</organism>
<keyword evidence="4" id="KW-0067">ATP-binding</keyword>
<reference evidence="12 14" key="3">
    <citation type="submission" date="2015-07" db="EMBL/GenBank/DDBJ databases">
        <title>Physiological, transcriptional responses and genome re-sequencing of acid resistant extremely thermoacidophilic Metallosphaera sedula SARC-M1.</title>
        <authorList>
            <person name="Ai C."/>
            <person name="McCarthy S."/>
            <person name="Eckrich V."/>
            <person name="Rudrappa D."/>
            <person name="Qiu G."/>
            <person name="Blum P."/>
        </authorList>
    </citation>
    <scope>NUCLEOTIDE SEQUENCE [LARGE SCALE GENOMIC DNA]</scope>
    <source>
        <strain evidence="12 14">SARC-M1</strain>
    </source>
</reference>
<dbReference type="RefSeq" id="WP_012020809.1">
    <property type="nucleotide sequence ID" value="NZ_CP008822.1"/>
</dbReference>
<dbReference type="Proteomes" id="UP000061362">
    <property type="component" value="Chromosome"/>
</dbReference>
<feature type="domain" description="ABC transporter" evidence="6">
    <location>
        <begin position="2"/>
        <end position="235"/>
    </location>
</feature>
<dbReference type="PROSITE" id="PS50893">
    <property type="entry name" value="ABC_TRANSPORTER_2"/>
    <property type="match status" value="2"/>
</dbReference>
<accession>A0A088E4W8</accession>
<evidence type="ECO:0000313" key="15">
    <source>
        <dbReference type="Proteomes" id="UP000061362"/>
    </source>
</evidence>
<dbReference type="GO" id="GO:0042626">
    <property type="term" value="F:ATPase-coupled transmembrane transporter activity"/>
    <property type="evidence" value="ECO:0007669"/>
    <property type="project" value="TreeGrafter"/>
</dbReference>
<name>A0A088E4W8_9CREN</name>
<dbReference type="GeneID" id="91755311"/>
<dbReference type="EMBL" id="CP012172">
    <property type="protein sequence ID" value="AKV73927.1"/>
    <property type="molecule type" value="Genomic_DNA"/>
</dbReference>
<comment type="function">
    <text evidence="5">Probably part of an ABC transporter complex. Responsible for energy coupling to the transport system.</text>
</comment>
<dbReference type="EMBL" id="CP012174">
    <property type="protein sequence ID" value="AKV78420.1"/>
    <property type="molecule type" value="Genomic_DNA"/>
</dbReference>
<gene>
    <name evidence="7" type="ORF">HA72_0848</name>
    <name evidence="8" type="ORF">MsedA_0864</name>
    <name evidence="9" type="ORF">MsedB_0865</name>
    <name evidence="10" type="ORF">MsedC_0864</name>
    <name evidence="11" type="ORF">MsedD_0865</name>
    <name evidence="12" type="ORF">MsedE_0865</name>
</gene>
<dbReference type="InterPro" id="IPR017871">
    <property type="entry name" value="ABC_transporter-like_CS"/>
</dbReference>
<feature type="domain" description="ABC transporter" evidence="6">
    <location>
        <begin position="228"/>
        <end position="450"/>
    </location>
</feature>
<dbReference type="OMA" id="EACPNDM"/>
<dbReference type="EMBL" id="CP008822">
    <property type="protein sequence ID" value="AIM27008.1"/>
    <property type="molecule type" value="Genomic_DNA"/>
</dbReference>
<dbReference type="GO" id="GO:0043190">
    <property type="term" value="C:ATP-binding cassette (ABC) transporter complex"/>
    <property type="evidence" value="ECO:0007669"/>
    <property type="project" value="TreeGrafter"/>
</dbReference>
<evidence type="ECO:0000313" key="7">
    <source>
        <dbReference type="EMBL" id="AIM27008.1"/>
    </source>
</evidence>
<evidence type="ECO:0000313" key="18">
    <source>
        <dbReference type="Proteomes" id="UP000068832"/>
    </source>
</evidence>
<evidence type="ECO:0000256" key="1">
    <source>
        <dbReference type="ARBA" id="ARBA00004236"/>
    </source>
</evidence>
<evidence type="ECO:0000313" key="16">
    <source>
        <dbReference type="Proteomes" id="UP000062398"/>
    </source>
</evidence>
<protein>
    <submittedName>
        <fullName evidence="7">ABC transporter related protein</fullName>
    </submittedName>
</protein>
<dbReference type="Proteomes" id="UP000062398">
    <property type="component" value="Chromosome"/>
</dbReference>
<evidence type="ECO:0000256" key="5">
    <source>
        <dbReference type="ARBA" id="ARBA00025157"/>
    </source>
</evidence>
<evidence type="ECO:0000313" key="17">
    <source>
        <dbReference type="Proteomes" id="UP000062475"/>
    </source>
</evidence>
<dbReference type="InterPro" id="IPR003593">
    <property type="entry name" value="AAA+_ATPase"/>
</dbReference>
<dbReference type="Proteomes" id="UP000068832">
    <property type="component" value="Chromosome"/>
</dbReference>
<dbReference type="InterPro" id="IPR050095">
    <property type="entry name" value="ECF_ABC_transporter_ATP-bd"/>
</dbReference>
<dbReference type="Gene3D" id="3.40.50.300">
    <property type="entry name" value="P-loop containing nucleotide triphosphate hydrolases"/>
    <property type="match status" value="2"/>
</dbReference>
<evidence type="ECO:0000256" key="2">
    <source>
        <dbReference type="ARBA" id="ARBA00022448"/>
    </source>
</evidence>
<dbReference type="EMBL" id="CP012173">
    <property type="protein sequence ID" value="AKV76169.1"/>
    <property type="molecule type" value="Genomic_DNA"/>
</dbReference>
<reference evidence="15 16" key="2">
    <citation type="journal article" date="2015" name="Genome Announc.">
        <title>Complete Genome Sequences of Evolved Arsenate-Resistant Metallosphaera sedula Strains.</title>
        <authorList>
            <person name="Ai C."/>
            <person name="McCarthy S."/>
            <person name="Schackwitz W."/>
            <person name="Martin J."/>
            <person name="Lipzen A."/>
            <person name="Blum P."/>
        </authorList>
    </citation>
    <scope>NUCLEOTIDE SEQUENCE [LARGE SCALE GENOMIC DNA]</scope>
    <source>
        <strain evidence="10 16">ARS120-1</strain>
        <strain evidence="11 15">ARS120-2</strain>
        <strain evidence="8 18">ARS50-1</strain>
        <strain evidence="9 17">ARS50-2</strain>
    </source>
</reference>
<evidence type="ECO:0000256" key="4">
    <source>
        <dbReference type="ARBA" id="ARBA00022840"/>
    </source>
</evidence>
<dbReference type="Proteomes" id="UP000056255">
    <property type="component" value="Chromosome"/>
</dbReference>
<dbReference type="PANTHER" id="PTHR43553">
    <property type="entry name" value="HEAVY METAL TRANSPORTER"/>
    <property type="match status" value="1"/>
</dbReference>
<dbReference type="Proteomes" id="UP000062475">
    <property type="component" value="Chromosome"/>
</dbReference>
<evidence type="ECO:0000313" key="9">
    <source>
        <dbReference type="EMBL" id="AKV76169.1"/>
    </source>
</evidence>
<proteinExistence type="predicted"/>
<keyword evidence="3" id="KW-0547">Nucleotide-binding</keyword>
<dbReference type="SMART" id="SM00382">
    <property type="entry name" value="AAA"/>
    <property type="match status" value="2"/>
</dbReference>
<evidence type="ECO:0000313" key="11">
    <source>
        <dbReference type="EMBL" id="AKV80665.1"/>
    </source>
</evidence>
<dbReference type="Pfam" id="PF00005">
    <property type="entry name" value="ABC_tran"/>
    <property type="match status" value="2"/>
</dbReference>
<dbReference type="CDD" id="cd03225">
    <property type="entry name" value="ABC_cobalt_CbiO_domain1"/>
    <property type="match status" value="2"/>
</dbReference>
<evidence type="ECO:0000313" key="12">
    <source>
        <dbReference type="EMBL" id="AKV82909.1"/>
    </source>
</evidence>
<comment type="subcellular location">
    <subcellularLocation>
        <location evidence="1">Cell membrane</location>
    </subcellularLocation>
</comment>
<dbReference type="GO" id="GO:0016887">
    <property type="term" value="F:ATP hydrolysis activity"/>
    <property type="evidence" value="ECO:0007669"/>
    <property type="project" value="InterPro"/>
</dbReference>
<dbReference type="EMBL" id="CP012176">
    <property type="protein sequence ID" value="AKV82909.1"/>
    <property type="molecule type" value="Genomic_DNA"/>
</dbReference>